<dbReference type="EMBL" id="JBFTWV010000140">
    <property type="protein sequence ID" value="KAL2785580.1"/>
    <property type="molecule type" value="Genomic_DNA"/>
</dbReference>
<name>A0ABR4FQP4_9EURO</name>
<proteinExistence type="predicted"/>
<evidence type="ECO:0000313" key="2">
    <source>
        <dbReference type="Proteomes" id="UP001610563"/>
    </source>
</evidence>
<comment type="caution">
    <text evidence="1">The sequence shown here is derived from an EMBL/GenBank/DDBJ whole genome shotgun (WGS) entry which is preliminary data.</text>
</comment>
<gene>
    <name evidence="1" type="ORF">BJX66DRAFT_342950</name>
</gene>
<dbReference type="Proteomes" id="UP001610563">
    <property type="component" value="Unassembled WGS sequence"/>
</dbReference>
<accession>A0ABR4FQP4</accession>
<sequence>MPTLIVPLRISSNPRNYLHPSTDKMTSRVYTISIGMGHSRPNTPQHWVLITYPVGSFNCTYYHTVGGRGEKGPYKVAIEANKHLGSFAFASVRKICYIPEVSLGEVIEVARDVKPAQSQRYVLDILSRLEGKNVVPEGTTRSFEKRCGLPIIVEE</sequence>
<organism evidence="1 2">
    <name type="scientific">Aspergillus keveii</name>
    <dbReference type="NCBI Taxonomy" id="714993"/>
    <lineage>
        <taxon>Eukaryota</taxon>
        <taxon>Fungi</taxon>
        <taxon>Dikarya</taxon>
        <taxon>Ascomycota</taxon>
        <taxon>Pezizomycotina</taxon>
        <taxon>Eurotiomycetes</taxon>
        <taxon>Eurotiomycetidae</taxon>
        <taxon>Eurotiales</taxon>
        <taxon>Aspergillaceae</taxon>
        <taxon>Aspergillus</taxon>
        <taxon>Aspergillus subgen. Nidulantes</taxon>
    </lineage>
</organism>
<reference evidence="1 2" key="1">
    <citation type="submission" date="2024-07" db="EMBL/GenBank/DDBJ databases">
        <title>Section-level genome sequencing and comparative genomics of Aspergillus sections Usti and Cavernicolus.</title>
        <authorList>
            <consortium name="Lawrence Berkeley National Laboratory"/>
            <person name="Nybo J.L."/>
            <person name="Vesth T.C."/>
            <person name="Theobald S."/>
            <person name="Frisvad J.C."/>
            <person name="Larsen T.O."/>
            <person name="Kjaerboelling I."/>
            <person name="Rothschild-Mancinelli K."/>
            <person name="Lyhne E.K."/>
            <person name="Kogle M.E."/>
            <person name="Barry K."/>
            <person name="Clum A."/>
            <person name="Na H."/>
            <person name="Ledsgaard L."/>
            <person name="Lin J."/>
            <person name="Lipzen A."/>
            <person name="Kuo A."/>
            <person name="Riley R."/>
            <person name="Mondo S."/>
            <person name="Labutti K."/>
            <person name="Haridas S."/>
            <person name="Pangalinan J."/>
            <person name="Salamov A.A."/>
            <person name="Simmons B.A."/>
            <person name="Magnuson J.K."/>
            <person name="Chen J."/>
            <person name="Drula E."/>
            <person name="Henrissat B."/>
            <person name="Wiebenga A."/>
            <person name="Lubbers R.J."/>
            <person name="Gomes A.C."/>
            <person name="Makela M.R."/>
            <person name="Stajich J."/>
            <person name="Grigoriev I.V."/>
            <person name="Mortensen U.H."/>
            <person name="De Vries R.P."/>
            <person name="Baker S.E."/>
            <person name="Andersen M.R."/>
        </authorList>
    </citation>
    <scope>NUCLEOTIDE SEQUENCE [LARGE SCALE GENOMIC DNA]</scope>
    <source>
        <strain evidence="1 2">CBS 209.92</strain>
    </source>
</reference>
<evidence type="ECO:0000313" key="1">
    <source>
        <dbReference type="EMBL" id="KAL2785580.1"/>
    </source>
</evidence>
<keyword evidence="2" id="KW-1185">Reference proteome</keyword>
<protein>
    <submittedName>
        <fullName evidence="1">Uncharacterized protein</fullName>
    </submittedName>
</protein>